<feature type="chain" id="PRO_5013713847" description="GDSL lipase/acylhydrolase" evidence="2">
    <location>
        <begin position="16"/>
        <end position="291"/>
    </location>
</feature>
<gene>
    <name evidence="3" type="ORF">RHIMIDRAFT_248356</name>
</gene>
<dbReference type="EMBL" id="KZ303844">
    <property type="protein sequence ID" value="PHZ15140.1"/>
    <property type="molecule type" value="Genomic_DNA"/>
</dbReference>
<dbReference type="Proteomes" id="UP000242254">
    <property type="component" value="Unassembled WGS sequence"/>
</dbReference>
<dbReference type="PANTHER" id="PTHR45648:SF22">
    <property type="entry name" value="GDSL LIPASE_ACYLHYDROLASE FAMILY PROTEIN (AFU_ORTHOLOGUE AFUA_4G14700)"/>
    <property type="match status" value="1"/>
</dbReference>
<protein>
    <recommendedName>
        <fullName evidence="5">GDSL lipase/acylhydrolase</fullName>
    </recommendedName>
</protein>
<keyword evidence="4" id="KW-1185">Reference proteome</keyword>
<dbReference type="Gene3D" id="3.40.50.1110">
    <property type="entry name" value="SGNH hydrolase"/>
    <property type="match status" value="1"/>
</dbReference>
<dbReference type="CDD" id="cd01846">
    <property type="entry name" value="fatty_acyltransferase_like"/>
    <property type="match status" value="1"/>
</dbReference>
<dbReference type="STRING" id="1340429.A0A2G4T288"/>
<sequence>MLLSLLLCCPLVVNAFVSPKQLLSRKTKSIVAFGDSYTDYGVSDIYYEPTKSYYNKSKLQIPVTLPKRWSDGHLWIEYLKEMMSAENIYDFARSGATVNNSIVPRSTQDLGEQVQAYSRFFNQAHIDTIHFIWIGLNDIHDIFQGRSNRYQIIIDEVNSSFYNSLSKLYESKAKYMFVLNVIPLGDLPKFYTLSQAEKAHLDSMVRRYNANLANVMHDLVAKRKNQGLHVYLYDAYGKFADLCMNMTGSPSSCNRGSHCDNLVWWDDLHLTTKVHFALASSVYKELLATGW</sequence>
<evidence type="ECO:0000256" key="1">
    <source>
        <dbReference type="ARBA" id="ARBA00022801"/>
    </source>
</evidence>
<keyword evidence="1" id="KW-0378">Hydrolase</keyword>
<evidence type="ECO:0000313" key="4">
    <source>
        <dbReference type="Proteomes" id="UP000242254"/>
    </source>
</evidence>
<reference evidence="3 4" key="1">
    <citation type="journal article" date="2016" name="Proc. Natl. Acad. Sci. U.S.A.">
        <title>Lipid metabolic changes in an early divergent fungus govern the establishment of a mutualistic symbiosis with endobacteria.</title>
        <authorList>
            <person name="Lastovetsky O.A."/>
            <person name="Gaspar M.L."/>
            <person name="Mondo S.J."/>
            <person name="LaButti K.M."/>
            <person name="Sandor L."/>
            <person name="Grigoriev I.V."/>
            <person name="Henry S.A."/>
            <person name="Pawlowska T.E."/>
        </authorList>
    </citation>
    <scope>NUCLEOTIDE SEQUENCE [LARGE SCALE GENOMIC DNA]</scope>
    <source>
        <strain evidence="3 4">ATCC 52813</strain>
    </source>
</reference>
<evidence type="ECO:0008006" key="5">
    <source>
        <dbReference type="Google" id="ProtNLM"/>
    </source>
</evidence>
<dbReference type="InterPro" id="IPR036514">
    <property type="entry name" value="SGNH_hydro_sf"/>
</dbReference>
<dbReference type="GeneID" id="35441499"/>
<dbReference type="AlphaFoldDB" id="A0A2G4T288"/>
<organism evidence="3 4">
    <name type="scientific">Rhizopus microsporus ATCC 52813</name>
    <dbReference type="NCBI Taxonomy" id="1340429"/>
    <lineage>
        <taxon>Eukaryota</taxon>
        <taxon>Fungi</taxon>
        <taxon>Fungi incertae sedis</taxon>
        <taxon>Mucoromycota</taxon>
        <taxon>Mucoromycotina</taxon>
        <taxon>Mucoromycetes</taxon>
        <taxon>Mucorales</taxon>
        <taxon>Mucorineae</taxon>
        <taxon>Rhizopodaceae</taxon>
        <taxon>Rhizopus</taxon>
    </lineage>
</organism>
<name>A0A2G4T288_RHIZD</name>
<accession>A0A2G4T288</accession>
<dbReference type="GO" id="GO:0016788">
    <property type="term" value="F:hydrolase activity, acting on ester bonds"/>
    <property type="evidence" value="ECO:0007669"/>
    <property type="project" value="InterPro"/>
</dbReference>
<evidence type="ECO:0000256" key="2">
    <source>
        <dbReference type="SAM" id="SignalP"/>
    </source>
</evidence>
<dbReference type="InterPro" id="IPR001087">
    <property type="entry name" value="GDSL"/>
</dbReference>
<dbReference type="Pfam" id="PF00657">
    <property type="entry name" value="Lipase_GDSL"/>
    <property type="match status" value="1"/>
</dbReference>
<dbReference type="SUPFAM" id="SSF52266">
    <property type="entry name" value="SGNH hydrolase"/>
    <property type="match status" value="1"/>
</dbReference>
<evidence type="ECO:0000313" key="3">
    <source>
        <dbReference type="EMBL" id="PHZ15140.1"/>
    </source>
</evidence>
<keyword evidence="2" id="KW-0732">Signal</keyword>
<dbReference type="InterPro" id="IPR051058">
    <property type="entry name" value="GDSL_Est/Lipase"/>
</dbReference>
<dbReference type="RefSeq" id="XP_023468848.1">
    <property type="nucleotide sequence ID" value="XM_023610509.1"/>
</dbReference>
<dbReference type="PANTHER" id="PTHR45648">
    <property type="entry name" value="GDSL LIPASE/ACYLHYDROLASE FAMILY PROTEIN (AFU_ORTHOLOGUE AFUA_4G14700)"/>
    <property type="match status" value="1"/>
</dbReference>
<feature type="signal peptide" evidence="2">
    <location>
        <begin position="1"/>
        <end position="15"/>
    </location>
</feature>
<proteinExistence type="predicted"/>